<accession>A0A6A6UQ97</accession>
<feature type="compositionally biased region" description="Low complexity" evidence="3">
    <location>
        <begin position="525"/>
        <end position="539"/>
    </location>
</feature>
<dbReference type="InterPro" id="IPR036028">
    <property type="entry name" value="SH3-like_dom_sf"/>
</dbReference>
<dbReference type="SUPFAM" id="SSF50044">
    <property type="entry name" value="SH3-domain"/>
    <property type="match status" value="1"/>
</dbReference>
<evidence type="ECO:0000256" key="1">
    <source>
        <dbReference type="ARBA" id="ARBA00022443"/>
    </source>
</evidence>
<proteinExistence type="predicted"/>
<dbReference type="InterPro" id="IPR052557">
    <property type="entry name" value="CAP/Cytokinesis_protein"/>
</dbReference>
<keyword evidence="1 2" id="KW-0728">SH3 domain</keyword>
<dbReference type="AlphaFoldDB" id="A0A6A6UQ97"/>
<sequence length="1216" mass="133347">MVPAPPGLPMRFPCWVQAVYSWGGETKRDLGFIEGDLIECLNAGDGSWWTGRLRRDPRMVGVFPSNFVKVLDESYQPASRSPSPLPPAQTPAKDKLQKSKTWRKPFQAYSEAPSPNPEAAAREVAIKNGGSLVDRARNGTQNGSGSRRPYSSMARSNVERGGSRMGQNRPMSQVYEPTPRHQYSRSNLHSGRVSPAVPRPYSRGPPSPMPQYSRAPSPMGRPYSRGPSPAMMHYGSRAPSPNPYMAQEASPPPPPPPQHRYANSRAPSPNPMAQEAYGNAPRTPNPERGDRQGKNTPSPFTSAFNDIMDTFQDMTLAGAQEPAQPEQHQDFPQGSIWGPDDYEKLYGADAQVGTRVRRPHTSMATTQIDSGYHTVDGDSDGQRDGAGSQLDDYIPRMEKRLRELQNSGWEERDDQEDEELKPPIPEKNSNYNLREQIQRPFSALSSRKGSRKLKKQKSAYELATAALGRTFTLKSSATTTTNSSNSTNHTLWSGTSAGGMSSASAGTFYNKKLGQINGKPLRPQSSVDFVSSSNVSFTSGNRPESVLSGPSFHSSHATHAQVALPGDGLHGGLGTPSPRKSGFFRKMMDSARASAATARSTISAAGNHSRPGSRAGSPVKFGKHANSSMVGIAGGMAVQSARPQSSAAREMGLGGTMDWVQVRRDVHRSNSLSKNERRERAERCQMLDIPVIAPVEELLQCVEGDEGLDGLPVVEPTDFTVCNLGMVDKSARFVANLPPSTTVMSLVQGYLCRPYRSDVQRLRAIFTWVSERISWEEDFEGEMNVRRVLATKRGCTQEIALLVAEMCAAIGVHVEVVRGYLKVPGEMLDIDLMARPNHWWNTVIVDGEWRIMDCSLASPTNPRRTQYSTTSAQMAESWWFLARPTEICYTHVPIHPEHQHMVPPMAPEVLLSLPCACPPYFRNNIEIYDFDTSSLHLDNLELTHLHFFVRDDIELIAELEVRAFARDADGDLFESGDVVRKPALSQAEWFAGRKRFTIKAVLPSDEGQGVLKIYAGKRGLMHSIKSNPHPLALALPIFHTGQNPPYSFLTRHPTPHAQRHDLYIAQPQCARLTANNTFVFCVRQHPSSLTRSPILGSTRAPSPNPMGNQIVRPASAMSMASISASGSAYSNPSSTSSGSTTGSGGIKPAKLAVQTPSGKIIRLTRKVETVGGKSEGAAEGSEWETVIKVGERGTWRGLVLADRSARWCVFAEWECV</sequence>
<feature type="region of interest" description="Disordered" evidence="3">
    <location>
        <begin position="1127"/>
        <end position="1151"/>
    </location>
</feature>
<dbReference type="SUPFAM" id="SSF54001">
    <property type="entry name" value="Cysteine proteinases"/>
    <property type="match status" value="1"/>
</dbReference>
<dbReference type="Pfam" id="PF00018">
    <property type="entry name" value="SH3_1"/>
    <property type="match status" value="1"/>
</dbReference>
<dbReference type="InterPro" id="IPR038765">
    <property type="entry name" value="Papain-like_cys_pep_sf"/>
</dbReference>
<dbReference type="GO" id="GO:0140278">
    <property type="term" value="P:mitotic division septum assembly"/>
    <property type="evidence" value="ECO:0007669"/>
    <property type="project" value="TreeGrafter"/>
</dbReference>
<dbReference type="PROSITE" id="PS50002">
    <property type="entry name" value="SH3"/>
    <property type="match status" value="1"/>
</dbReference>
<dbReference type="Gene3D" id="3.10.620.30">
    <property type="match status" value="1"/>
</dbReference>
<feature type="domain" description="SH3" evidence="4">
    <location>
        <begin position="11"/>
        <end position="73"/>
    </location>
</feature>
<dbReference type="FunFam" id="3.10.620.30:FF:000005">
    <property type="entry name" value="SH3 domain protein (Cyk3), putative"/>
    <property type="match status" value="1"/>
</dbReference>
<feature type="region of interest" description="Disordered" evidence="3">
    <location>
        <begin position="74"/>
        <end position="100"/>
    </location>
</feature>
<dbReference type="EMBL" id="MU004231">
    <property type="protein sequence ID" value="KAF2673906.1"/>
    <property type="molecule type" value="Genomic_DNA"/>
</dbReference>
<dbReference type="CDD" id="cd11889">
    <property type="entry name" value="SH3_Cyk3p-like"/>
    <property type="match status" value="1"/>
</dbReference>
<keyword evidence="6" id="KW-1185">Reference proteome</keyword>
<dbReference type="Proteomes" id="UP000799302">
    <property type="component" value="Unassembled WGS sequence"/>
</dbReference>
<dbReference type="Gene3D" id="2.30.30.40">
    <property type="entry name" value="SH3 Domains"/>
    <property type="match status" value="1"/>
</dbReference>
<dbReference type="PANTHER" id="PTHR46333">
    <property type="entry name" value="CYTOKINESIS PROTEIN 3"/>
    <property type="match status" value="1"/>
</dbReference>
<feature type="region of interest" description="Disordered" evidence="3">
    <location>
        <begin position="519"/>
        <end position="558"/>
    </location>
</feature>
<organism evidence="5 6">
    <name type="scientific">Microthyrium microscopicum</name>
    <dbReference type="NCBI Taxonomy" id="703497"/>
    <lineage>
        <taxon>Eukaryota</taxon>
        <taxon>Fungi</taxon>
        <taxon>Dikarya</taxon>
        <taxon>Ascomycota</taxon>
        <taxon>Pezizomycotina</taxon>
        <taxon>Dothideomycetes</taxon>
        <taxon>Dothideomycetes incertae sedis</taxon>
        <taxon>Microthyriales</taxon>
        <taxon>Microthyriaceae</taxon>
        <taxon>Microthyrium</taxon>
    </lineage>
</organism>
<dbReference type="InterPro" id="IPR035553">
    <property type="entry name" value="Cyk3_SH3"/>
</dbReference>
<evidence type="ECO:0000313" key="6">
    <source>
        <dbReference type="Proteomes" id="UP000799302"/>
    </source>
</evidence>
<dbReference type="Pfam" id="PF24584">
    <property type="entry name" value="Ig_CYK3_C"/>
    <property type="match status" value="2"/>
</dbReference>
<dbReference type="PANTHER" id="PTHR46333:SF2">
    <property type="entry name" value="CYTOKINESIS PROTEIN 3"/>
    <property type="match status" value="1"/>
</dbReference>
<dbReference type="InterPro" id="IPR001452">
    <property type="entry name" value="SH3_domain"/>
</dbReference>
<feature type="region of interest" description="Disordered" evidence="3">
    <location>
        <begin position="1091"/>
        <end position="1110"/>
    </location>
</feature>
<evidence type="ECO:0000313" key="5">
    <source>
        <dbReference type="EMBL" id="KAF2673906.1"/>
    </source>
</evidence>
<feature type="region of interest" description="Disordered" evidence="3">
    <location>
        <begin position="316"/>
        <end position="435"/>
    </location>
</feature>
<dbReference type="SMART" id="SM00326">
    <property type="entry name" value="SH3"/>
    <property type="match status" value="1"/>
</dbReference>
<feature type="compositionally biased region" description="Low complexity" evidence="3">
    <location>
        <begin position="1127"/>
        <end position="1140"/>
    </location>
</feature>
<dbReference type="OrthoDB" id="6129702at2759"/>
<dbReference type="Pfam" id="PF01841">
    <property type="entry name" value="Transglut_core"/>
    <property type="match status" value="1"/>
</dbReference>
<dbReference type="FunFam" id="2.30.30.40:FF:000168">
    <property type="entry name" value="SH3 domain protein (Cyk3)"/>
    <property type="match status" value="1"/>
</dbReference>
<feature type="region of interest" description="Disordered" evidence="3">
    <location>
        <begin position="594"/>
        <end position="623"/>
    </location>
</feature>
<feature type="compositionally biased region" description="Basic and acidic residues" evidence="3">
    <location>
        <begin position="393"/>
        <end position="403"/>
    </location>
</feature>
<feature type="compositionally biased region" description="Low complexity" evidence="3">
    <location>
        <begin position="594"/>
        <end position="605"/>
    </location>
</feature>
<dbReference type="SMART" id="SM00460">
    <property type="entry name" value="TGc"/>
    <property type="match status" value="1"/>
</dbReference>
<dbReference type="InterPro" id="IPR056409">
    <property type="entry name" value="Ig_CYK3_C"/>
</dbReference>
<dbReference type="InterPro" id="IPR002931">
    <property type="entry name" value="Transglutaminase-like"/>
</dbReference>
<evidence type="ECO:0000256" key="2">
    <source>
        <dbReference type="PROSITE-ProRule" id="PRU00192"/>
    </source>
</evidence>
<feature type="region of interest" description="Disordered" evidence="3">
    <location>
        <begin position="563"/>
        <end position="582"/>
    </location>
</feature>
<evidence type="ECO:0000259" key="4">
    <source>
        <dbReference type="PROSITE" id="PS50002"/>
    </source>
</evidence>
<name>A0A6A6UQ97_9PEZI</name>
<dbReference type="GO" id="GO:0110085">
    <property type="term" value="C:mitotic actomyosin contractile ring"/>
    <property type="evidence" value="ECO:0007669"/>
    <property type="project" value="TreeGrafter"/>
</dbReference>
<feature type="compositionally biased region" description="Polar residues" evidence="3">
    <location>
        <begin position="294"/>
        <end position="304"/>
    </location>
</feature>
<gene>
    <name evidence="5" type="ORF">BT63DRAFT_445793</name>
</gene>
<reference evidence="5" key="1">
    <citation type="journal article" date="2020" name="Stud. Mycol.">
        <title>101 Dothideomycetes genomes: a test case for predicting lifestyles and emergence of pathogens.</title>
        <authorList>
            <person name="Haridas S."/>
            <person name="Albert R."/>
            <person name="Binder M."/>
            <person name="Bloem J."/>
            <person name="Labutti K."/>
            <person name="Salamov A."/>
            <person name="Andreopoulos B."/>
            <person name="Baker S."/>
            <person name="Barry K."/>
            <person name="Bills G."/>
            <person name="Bluhm B."/>
            <person name="Cannon C."/>
            <person name="Castanera R."/>
            <person name="Culley D."/>
            <person name="Daum C."/>
            <person name="Ezra D."/>
            <person name="Gonzalez J."/>
            <person name="Henrissat B."/>
            <person name="Kuo A."/>
            <person name="Liang C."/>
            <person name="Lipzen A."/>
            <person name="Lutzoni F."/>
            <person name="Magnuson J."/>
            <person name="Mondo S."/>
            <person name="Nolan M."/>
            <person name="Ohm R."/>
            <person name="Pangilinan J."/>
            <person name="Park H.-J."/>
            <person name="Ramirez L."/>
            <person name="Alfaro M."/>
            <person name="Sun H."/>
            <person name="Tritt A."/>
            <person name="Yoshinaga Y."/>
            <person name="Zwiers L.-H."/>
            <person name="Turgeon B."/>
            <person name="Goodwin S."/>
            <person name="Spatafora J."/>
            <person name="Crous P."/>
            <person name="Grigoriev I."/>
        </authorList>
    </citation>
    <scope>NUCLEOTIDE SEQUENCE</scope>
    <source>
        <strain evidence="5">CBS 115976</strain>
    </source>
</reference>
<protein>
    <recommendedName>
        <fullName evidence="4">SH3 domain-containing protein</fullName>
    </recommendedName>
</protein>
<evidence type="ECO:0000256" key="3">
    <source>
        <dbReference type="SAM" id="MobiDB-lite"/>
    </source>
</evidence>
<feature type="region of interest" description="Disordered" evidence="3">
    <location>
        <begin position="129"/>
        <end position="304"/>
    </location>
</feature>